<sequence>MHIDETEHKCIKSTEHFTRGDNYHLIPTEVTKDGIKYDWFNYEFGLIFTNEYKKDHFDQIYFVDS</sequence>
<dbReference type="EMBL" id="JAPNQM010000001">
    <property type="protein sequence ID" value="MDL0116486.1"/>
    <property type="molecule type" value="Genomic_DNA"/>
</dbReference>
<evidence type="ECO:0000313" key="2">
    <source>
        <dbReference type="Proteomes" id="UP001176210"/>
    </source>
</evidence>
<keyword evidence="2" id="KW-1185">Reference proteome</keyword>
<evidence type="ECO:0008006" key="3">
    <source>
        <dbReference type="Google" id="ProtNLM"/>
    </source>
</evidence>
<dbReference type="Proteomes" id="UP001176210">
    <property type="component" value="Unassembled WGS sequence"/>
</dbReference>
<reference evidence="1" key="1">
    <citation type="submission" date="2022-09" db="EMBL/GenBank/DDBJ databases">
        <authorList>
            <person name="De Moura G.S."/>
            <person name="Carvalho E."/>
            <person name="Ramos Sanchez E.M."/>
            <person name="Sellera F.P."/>
            <person name="Marques M.F.S."/>
            <person name="Heinemann M.B."/>
            <person name="De Vliegher S."/>
            <person name="Souza F.N."/>
            <person name="Mota R.A."/>
        </authorList>
    </citation>
    <scope>NUCLEOTIDE SEQUENCE</scope>
    <source>
        <strain evidence="1">BR656</strain>
    </source>
</reference>
<comment type="caution">
    <text evidence="1">The sequence shown here is derived from an EMBL/GenBank/DDBJ whole genome shotgun (WGS) entry which is preliminary data.</text>
</comment>
<reference evidence="1" key="2">
    <citation type="journal article" date="2023" name="Vet. Microbiol.">
        <title>Emergence of livestock-associated Mammaliicoccus sciuri ST71 co-harbouring mecA and mecC genes in Brazil.</title>
        <authorList>
            <person name="de Moura G.S."/>
            <person name="de Carvalho E."/>
            <person name="Ramos Sanchez E.M."/>
            <person name="Sellera F.P."/>
            <person name="Marques M.F.S."/>
            <person name="Heinemann M.B."/>
            <person name="De Vliegher S."/>
            <person name="Souza F.N."/>
            <person name="Mota R.A."/>
        </authorList>
    </citation>
    <scope>NUCLEOTIDE SEQUENCE</scope>
    <source>
        <strain evidence="1">BR656</strain>
    </source>
</reference>
<proteinExistence type="predicted"/>
<protein>
    <recommendedName>
        <fullName evidence="3">Transposase</fullName>
    </recommendedName>
</protein>
<organism evidence="1 2">
    <name type="scientific">Mammaliicoccus sciuri</name>
    <name type="common">Staphylococcus sciuri</name>
    <dbReference type="NCBI Taxonomy" id="1296"/>
    <lineage>
        <taxon>Bacteria</taxon>
        <taxon>Bacillati</taxon>
        <taxon>Bacillota</taxon>
        <taxon>Bacilli</taxon>
        <taxon>Bacillales</taxon>
        <taxon>Staphylococcaceae</taxon>
        <taxon>Mammaliicoccus</taxon>
    </lineage>
</organism>
<dbReference type="RefSeq" id="WP_285369489.1">
    <property type="nucleotide sequence ID" value="NZ_JAPNQM010000001.1"/>
</dbReference>
<name>A0ABT7HWF7_MAMSC</name>
<gene>
    <name evidence="1" type="ORF">OWO77_05800</name>
</gene>
<evidence type="ECO:0000313" key="1">
    <source>
        <dbReference type="EMBL" id="MDL0116486.1"/>
    </source>
</evidence>
<accession>A0ABT7HWF7</accession>